<feature type="compositionally biased region" description="Basic and acidic residues" evidence="3">
    <location>
        <begin position="106"/>
        <end position="116"/>
    </location>
</feature>
<feature type="compositionally biased region" description="Basic and acidic residues" evidence="3">
    <location>
        <begin position="169"/>
        <end position="182"/>
    </location>
</feature>
<keyword evidence="2" id="KW-0175">Coiled coil</keyword>
<dbReference type="InterPro" id="IPR018253">
    <property type="entry name" value="DnaJ_domain_CS"/>
</dbReference>
<keyword evidence="1" id="KW-0694">RNA-binding</keyword>
<dbReference type="Gene3D" id="3.30.70.330">
    <property type="match status" value="1"/>
</dbReference>
<feature type="region of interest" description="Disordered" evidence="3">
    <location>
        <begin position="158"/>
        <end position="182"/>
    </location>
</feature>
<dbReference type="PANTHER" id="PTHR45098">
    <property type="entry name" value="DNAJ DOMAIN CONTAINING PROTEIN, EXPRESSED"/>
    <property type="match status" value="1"/>
</dbReference>
<dbReference type="InterPro" id="IPR034254">
    <property type="entry name" value="DNAJC17_RRM"/>
</dbReference>
<dbReference type="PROSITE" id="PS00636">
    <property type="entry name" value="DNAJ_1"/>
    <property type="match status" value="1"/>
</dbReference>
<dbReference type="AlphaFoldDB" id="A0A843XGJ1"/>
<evidence type="ECO:0000256" key="1">
    <source>
        <dbReference type="PROSITE-ProRule" id="PRU00176"/>
    </source>
</evidence>
<feature type="region of interest" description="Disordered" evidence="3">
    <location>
        <begin position="1"/>
        <end position="29"/>
    </location>
</feature>
<dbReference type="PROSITE" id="PS50102">
    <property type="entry name" value="RRM"/>
    <property type="match status" value="1"/>
</dbReference>
<keyword evidence="7" id="KW-1185">Reference proteome</keyword>
<feature type="domain" description="J" evidence="4">
    <location>
        <begin position="16"/>
        <end position="86"/>
    </location>
</feature>
<name>A0A843XGJ1_COLES</name>
<feature type="region of interest" description="Disordered" evidence="3">
    <location>
        <begin position="94"/>
        <end position="119"/>
    </location>
</feature>
<dbReference type="SUPFAM" id="SSF54928">
    <property type="entry name" value="RNA-binding domain, RBD"/>
    <property type="match status" value="1"/>
</dbReference>
<organism evidence="6 7">
    <name type="scientific">Colocasia esculenta</name>
    <name type="common">Wild taro</name>
    <name type="synonym">Arum esculentum</name>
    <dbReference type="NCBI Taxonomy" id="4460"/>
    <lineage>
        <taxon>Eukaryota</taxon>
        <taxon>Viridiplantae</taxon>
        <taxon>Streptophyta</taxon>
        <taxon>Embryophyta</taxon>
        <taxon>Tracheophyta</taxon>
        <taxon>Spermatophyta</taxon>
        <taxon>Magnoliopsida</taxon>
        <taxon>Liliopsida</taxon>
        <taxon>Araceae</taxon>
        <taxon>Aroideae</taxon>
        <taxon>Colocasieae</taxon>
        <taxon>Colocasia</taxon>
    </lineage>
</organism>
<dbReference type="CDD" id="cd12429">
    <property type="entry name" value="RRM_DNAJC17"/>
    <property type="match status" value="1"/>
</dbReference>
<sequence length="316" mass="34532">MGGGRATAPPLEEEEDHYANLGLPSGEEGAKLTLKEIERAYKIKARECHPDKRRDDPAATAAFQNLVSSFEILKDEATRKAFDDLLRARRERLLRESRHDAKRRKLATDLEERERAASAGPVLDPVEKARREEAEAAARLKEELARFRAAMLAKKNAGSEAAAATGSRAGKEEGDKVRGGGPGLDKERVLKLSWDGVGGEYSEAKLREIFERFGEVEDVMVRSKGTKKKGSALVVMSSKASAVAAVRSMSGSLSNPLLVLPLQPATADISRISPMTSTEPISPKLSNLVGHGYQAYEDSVLKKLQKVWNPFMSKPP</sequence>
<dbReference type="PROSITE" id="PS50076">
    <property type="entry name" value="DNAJ_2"/>
    <property type="match status" value="1"/>
</dbReference>
<feature type="compositionally biased region" description="Low complexity" evidence="3">
    <location>
        <begin position="158"/>
        <end position="168"/>
    </location>
</feature>
<dbReference type="PANTHER" id="PTHR45098:SF1">
    <property type="entry name" value="DNAJ DOMAIN CONTAINING PROTEIN, EXPRESSED"/>
    <property type="match status" value="1"/>
</dbReference>
<dbReference type="Gene3D" id="1.10.287.110">
    <property type="entry name" value="DnaJ domain"/>
    <property type="match status" value="1"/>
</dbReference>
<dbReference type="InterPro" id="IPR035979">
    <property type="entry name" value="RBD_domain_sf"/>
</dbReference>
<comment type="caution">
    <text evidence="6">The sequence shown here is derived from an EMBL/GenBank/DDBJ whole genome shotgun (WGS) entry which is preliminary data.</text>
</comment>
<evidence type="ECO:0000313" key="7">
    <source>
        <dbReference type="Proteomes" id="UP000652761"/>
    </source>
</evidence>
<dbReference type="EMBL" id="NMUH01008196">
    <property type="protein sequence ID" value="MQM18436.1"/>
    <property type="molecule type" value="Genomic_DNA"/>
</dbReference>
<protein>
    <submittedName>
        <fullName evidence="6">Uncharacterized protein</fullName>
    </submittedName>
</protein>
<evidence type="ECO:0000259" key="5">
    <source>
        <dbReference type="PROSITE" id="PS50102"/>
    </source>
</evidence>
<dbReference type="SMR" id="A0A843XGJ1"/>
<dbReference type="GO" id="GO:0003723">
    <property type="term" value="F:RNA binding"/>
    <property type="evidence" value="ECO:0007669"/>
    <property type="project" value="UniProtKB-UniRule"/>
</dbReference>
<evidence type="ECO:0000256" key="2">
    <source>
        <dbReference type="SAM" id="Coils"/>
    </source>
</evidence>
<dbReference type="Pfam" id="PF00076">
    <property type="entry name" value="RRM_1"/>
    <property type="match status" value="1"/>
</dbReference>
<dbReference type="InterPro" id="IPR001623">
    <property type="entry name" value="DnaJ_domain"/>
</dbReference>
<accession>A0A843XGJ1</accession>
<dbReference type="SMART" id="SM00271">
    <property type="entry name" value="DnaJ"/>
    <property type="match status" value="1"/>
</dbReference>
<dbReference type="CDD" id="cd06257">
    <property type="entry name" value="DnaJ"/>
    <property type="match status" value="1"/>
</dbReference>
<dbReference type="InterPro" id="IPR036869">
    <property type="entry name" value="J_dom_sf"/>
</dbReference>
<dbReference type="Proteomes" id="UP000652761">
    <property type="component" value="Unassembled WGS sequence"/>
</dbReference>
<feature type="domain" description="RRM" evidence="5">
    <location>
        <begin position="185"/>
        <end position="264"/>
    </location>
</feature>
<evidence type="ECO:0000259" key="4">
    <source>
        <dbReference type="PROSITE" id="PS50076"/>
    </source>
</evidence>
<proteinExistence type="predicted"/>
<dbReference type="OrthoDB" id="10250354at2759"/>
<dbReference type="InterPro" id="IPR012677">
    <property type="entry name" value="Nucleotide-bd_a/b_plait_sf"/>
</dbReference>
<dbReference type="GO" id="GO:0005783">
    <property type="term" value="C:endoplasmic reticulum"/>
    <property type="evidence" value="ECO:0007669"/>
    <property type="project" value="UniProtKB-ARBA"/>
</dbReference>
<reference evidence="6" key="1">
    <citation type="submission" date="2017-07" db="EMBL/GenBank/DDBJ databases">
        <title>Taro Niue Genome Assembly and Annotation.</title>
        <authorList>
            <person name="Atibalentja N."/>
            <person name="Keating K."/>
            <person name="Fields C.J."/>
        </authorList>
    </citation>
    <scope>NUCLEOTIDE SEQUENCE</scope>
    <source>
        <strain evidence="6">Niue_2</strain>
        <tissue evidence="6">Leaf</tissue>
    </source>
</reference>
<gene>
    <name evidence="6" type="ORF">Taro_051428</name>
</gene>
<evidence type="ECO:0000256" key="3">
    <source>
        <dbReference type="SAM" id="MobiDB-lite"/>
    </source>
</evidence>
<dbReference type="InterPro" id="IPR000504">
    <property type="entry name" value="RRM_dom"/>
</dbReference>
<evidence type="ECO:0000313" key="6">
    <source>
        <dbReference type="EMBL" id="MQM18436.1"/>
    </source>
</evidence>
<feature type="coiled-coil region" evidence="2">
    <location>
        <begin position="126"/>
        <end position="157"/>
    </location>
</feature>
<dbReference type="Pfam" id="PF00226">
    <property type="entry name" value="DnaJ"/>
    <property type="match status" value="1"/>
</dbReference>
<dbReference type="SUPFAM" id="SSF46565">
    <property type="entry name" value="Chaperone J-domain"/>
    <property type="match status" value="1"/>
</dbReference>